<keyword evidence="2" id="KW-0963">Cytoplasm</keyword>
<keyword evidence="9" id="KW-1185">Reference proteome</keyword>
<keyword evidence="5" id="KW-0175">Coiled coil</keyword>
<feature type="non-terminal residue" evidence="8">
    <location>
        <position position="66"/>
    </location>
</feature>
<dbReference type="SUPFAM" id="SSF50978">
    <property type="entry name" value="WD40 repeat-like"/>
    <property type="match status" value="1"/>
</dbReference>
<protein>
    <submittedName>
        <fullName evidence="8">Uncharacterized protein</fullName>
    </submittedName>
</protein>
<comment type="caution">
    <text evidence="8">The sequence shown here is derived from an EMBL/GenBank/DDBJ whole genome shotgun (WGS) entry which is preliminary data.</text>
</comment>
<dbReference type="InterPro" id="IPR001680">
    <property type="entry name" value="WD40_rpt"/>
</dbReference>
<evidence type="ECO:0000256" key="5">
    <source>
        <dbReference type="ARBA" id="ARBA00023054"/>
    </source>
</evidence>
<feature type="non-terminal residue" evidence="8">
    <location>
        <position position="1"/>
    </location>
</feature>
<dbReference type="Gene3D" id="2.130.10.10">
    <property type="entry name" value="YVTN repeat-like/Quinoprotein amine dehydrogenase"/>
    <property type="match status" value="1"/>
</dbReference>
<organism evidence="8 9">
    <name type="scientific">Porites evermanni</name>
    <dbReference type="NCBI Taxonomy" id="104178"/>
    <lineage>
        <taxon>Eukaryota</taxon>
        <taxon>Metazoa</taxon>
        <taxon>Cnidaria</taxon>
        <taxon>Anthozoa</taxon>
        <taxon>Hexacorallia</taxon>
        <taxon>Scleractinia</taxon>
        <taxon>Fungiina</taxon>
        <taxon>Poritidae</taxon>
        <taxon>Porites</taxon>
    </lineage>
</organism>
<dbReference type="InterPro" id="IPR036322">
    <property type="entry name" value="WD40_repeat_dom_sf"/>
</dbReference>
<evidence type="ECO:0000256" key="4">
    <source>
        <dbReference type="ARBA" id="ARBA00022737"/>
    </source>
</evidence>
<evidence type="ECO:0000313" key="9">
    <source>
        <dbReference type="Proteomes" id="UP001159427"/>
    </source>
</evidence>
<dbReference type="InterPro" id="IPR015943">
    <property type="entry name" value="WD40/YVTN_repeat-like_dom_sf"/>
</dbReference>
<keyword evidence="7" id="KW-0966">Cell projection</keyword>
<comment type="subcellular location">
    <subcellularLocation>
        <location evidence="1">Cytoplasm</location>
        <location evidence="1">Cytoskeleton</location>
        <location evidence="1">Cilium axoneme</location>
    </subcellularLocation>
</comment>
<evidence type="ECO:0000256" key="3">
    <source>
        <dbReference type="ARBA" id="ARBA00022574"/>
    </source>
</evidence>
<gene>
    <name evidence="8" type="ORF">PEVE_00033671</name>
</gene>
<keyword evidence="6" id="KW-0206">Cytoskeleton</keyword>
<dbReference type="Proteomes" id="UP001159427">
    <property type="component" value="Unassembled WGS sequence"/>
</dbReference>
<sequence>NLEQVFKPHTKAVNVMAVDEQGELLATGSDDCTVFFFTVGDTYKPVGFIETASPVVAMEWSEKKGK</sequence>
<evidence type="ECO:0000256" key="1">
    <source>
        <dbReference type="ARBA" id="ARBA00004430"/>
    </source>
</evidence>
<reference evidence="8 9" key="1">
    <citation type="submission" date="2022-05" db="EMBL/GenBank/DDBJ databases">
        <authorList>
            <consortium name="Genoscope - CEA"/>
            <person name="William W."/>
        </authorList>
    </citation>
    <scope>NUCLEOTIDE SEQUENCE [LARGE SCALE GENOMIC DNA]</scope>
</reference>
<dbReference type="EMBL" id="CALNXI010005003">
    <property type="protein sequence ID" value="CAH3196809.1"/>
    <property type="molecule type" value="Genomic_DNA"/>
</dbReference>
<keyword evidence="3" id="KW-0853">WD repeat</keyword>
<keyword evidence="4" id="KW-0677">Repeat</keyword>
<accession>A0ABN8T0K4</accession>
<evidence type="ECO:0000256" key="7">
    <source>
        <dbReference type="ARBA" id="ARBA00023273"/>
    </source>
</evidence>
<evidence type="ECO:0000256" key="6">
    <source>
        <dbReference type="ARBA" id="ARBA00023212"/>
    </source>
</evidence>
<evidence type="ECO:0000256" key="2">
    <source>
        <dbReference type="ARBA" id="ARBA00022490"/>
    </source>
</evidence>
<dbReference type="Pfam" id="PF00400">
    <property type="entry name" value="WD40"/>
    <property type="match status" value="1"/>
</dbReference>
<proteinExistence type="predicted"/>
<dbReference type="PANTHER" id="PTHR14885">
    <property type="entry name" value="CILIA- AND FLAGELLA-ASSOCIATED PROTEIN 43-RELATED"/>
    <property type="match status" value="1"/>
</dbReference>
<name>A0ABN8T0K4_9CNID</name>
<evidence type="ECO:0000313" key="8">
    <source>
        <dbReference type="EMBL" id="CAH3196809.1"/>
    </source>
</evidence>
<dbReference type="PANTHER" id="PTHR14885:SF3">
    <property type="entry name" value="CILIA- AND FLAGELLA-ASSOCIATED PROTEIN 44"/>
    <property type="match status" value="1"/>
</dbReference>